<evidence type="ECO:0000313" key="26">
    <source>
        <dbReference type="Proteomes" id="UP000260640"/>
    </source>
</evidence>
<dbReference type="Gene3D" id="1.25.40.390">
    <property type="match status" value="1"/>
</dbReference>
<dbReference type="EMBL" id="QSJM01000018">
    <property type="protein sequence ID" value="RHD81460.1"/>
    <property type="molecule type" value="Genomic_DNA"/>
</dbReference>
<dbReference type="Proteomes" id="UP000437431">
    <property type="component" value="Unassembled WGS sequence"/>
</dbReference>
<evidence type="ECO:0000313" key="9">
    <source>
        <dbReference type="EMBL" id="KAB6558372.1"/>
    </source>
</evidence>
<evidence type="ECO:0000313" key="22">
    <source>
        <dbReference type="EMBL" id="RGT90825.1"/>
    </source>
</evidence>
<name>A0A174VW75_PHOVU</name>
<evidence type="ECO:0000313" key="35">
    <source>
        <dbReference type="Proteomes" id="UP000437431"/>
    </source>
</evidence>
<dbReference type="Proteomes" id="UP000555193">
    <property type="component" value="Unassembled WGS sequence"/>
</dbReference>
<reference evidence="17 41" key="6">
    <citation type="submission" date="2020-04" db="EMBL/GenBank/DDBJ databases">
        <title>A novel gut-associated lysogenic phage, Bacteroides phage BV01, alters the host transcriptome and bile acid metabolism in Bacteroides vulgatus.</title>
        <authorList>
            <person name="Campbell D.E."/>
            <person name="Ly L."/>
            <person name="Ridlon J.M."/>
            <person name="Hsiao A."/>
            <person name="Degnan P.H."/>
        </authorList>
    </citation>
    <scope>NUCLEOTIDE SEQUENCE [LARGE SCALE GENOMIC DNA]</scope>
    <source>
        <strain evidence="17 41">VPI-4506</strain>
    </source>
</reference>
<evidence type="ECO:0000313" key="41">
    <source>
        <dbReference type="Proteomes" id="UP000555193"/>
    </source>
</evidence>
<dbReference type="EMBL" id="WDAG01000016">
    <property type="protein sequence ID" value="KAB6658441.1"/>
    <property type="molecule type" value="Genomic_DNA"/>
</dbReference>
<evidence type="ECO:0000313" key="37">
    <source>
        <dbReference type="Proteomes" id="UP000462015"/>
    </source>
</evidence>
<reference evidence="18 32" key="4">
    <citation type="submission" date="2019-09" db="EMBL/GenBank/DDBJ databases">
        <title>Commensal-derived Metabolites Govern Vibrio cholerae Pathogenesis in Host.</title>
        <authorList>
            <person name="Yoon S.S."/>
            <person name="Yoon M.Y."/>
        </authorList>
    </citation>
    <scope>NUCLEOTIDE SEQUENCE [LARGE SCALE GENOMIC DNA]</scope>
    <source>
        <strain evidence="18 32">VIC01</strain>
    </source>
</reference>
<dbReference type="EMBL" id="QSPP01000011">
    <property type="protein sequence ID" value="RGJ89963.1"/>
    <property type="molecule type" value="Genomic_DNA"/>
</dbReference>
<dbReference type="GO" id="GO:0009279">
    <property type="term" value="C:cell outer membrane"/>
    <property type="evidence" value="ECO:0007669"/>
    <property type="project" value="UniProtKB-SubCell"/>
</dbReference>
<evidence type="ECO:0000313" key="14">
    <source>
        <dbReference type="EMBL" id="MBV3488764.1"/>
    </source>
</evidence>
<evidence type="ECO:0000259" key="7">
    <source>
        <dbReference type="Pfam" id="PF07980"/>
    </source>
</evidence>
<evidence type="ECO:0000313" key="24">
    <source>
        <dbReference type="EMBL" id="RHJ81159.1"/>
    </source>
</evidence>
<dbReference type="Pfam" id="PF07980">
    <property type="entry name" value="SusD_RagB"/>
    <property type="match status" value="1"/>
</dbReference>
<dbReference type="Proteomes" id="UP000470777">
    <property type="component" value="Unassembled WGS sequence"/>
</dbReference>
<evidence type="ECO:0000256" key="6">
    <source>
        <dbReference type="SAM" id="SignalP"/>
    </source>
</evidence>
<evidence type="ECO:0000313" key="15">
    <source>
        <dbReference type="EMBL" id="MCG4688246.1"/>
    </source>
</evidence>
<dbReference type="Gene3D" id="1.25.40.10">
    <property type="entry name" value="Tetratricopeptide repeat domain"/>
    <property type="match status" value="1"/>
</dbReference>
<dbReference type="EMBL" id="RWHZ01000036">
    <property type="protein sequence ID" value="TSE48043.1"/>
    <property type="molecule type" value="Genomic_DNA"/>
</dbReference>
<evidence type="ECO:0000313" key="18">
    <source>
        <dbReference type="EMBL" id="QEW38482.1"/>
    </source>
</evidence>
<evidence type="ECO:0000313" key="31">
    <source>
        <dbReference type="Proteomes" id="UP000283958"/>
    </source>
</evidence>
<evidence type="ECO:0000313" key="29">
    <source>
        <dbReference type="Proteomes" id="UP000283429"/>
    </source>
</evidence>
<evidence type="ECO:0000313" key="8">
    <source>
        <dbReference type="EMBL" id="KAB3861907.1"/>
    </source>
</evidence>
<dbReference type="Proteomes" id="UP000326091">
    <property type="component" value="Chromosome"/>
</dbReference>
<dbReference type="Proteomes" id="UP001200843">
    <property type="component" value="Unassembled WGS sequence"/>
</dbReference>
<feature type="signal peptide" evidence="6">
    <location>
        <begin position="1"/>
        <end position="26"/>
    </location>
</feature>
<dbReference type="Proteomes" id="UP000283958">
    <property type="component" value="Unassembled WGS sequence"/>
</dbReference>
<organism evidence="23 29">
    <name type="scientific">Phocaeicola vulgatus</name>
    <name type="common">Bacteroides vulgatus</name>
    <dbReference type="NCBI Taxonomy" id="821"/>
    <lineage>
        <taxon>Bacteria</taxon>
        <taxon>Pseudomonadati</taxon>
        <taxon>Bacteroidota</taxon>
        <taxon>Bacteroidia</taxon>
        <taxon>Bacteroidales</taxon>
        <taxon>Bacteroidaceae</taxon>
        <taxon>Phocaeicola</taxon>
    </lineage>
</organism>
<dbReference type="SUPFAM" id="SSF48452">
    <property type="entry name" value="TPR-like"/>
    <property type="match status" value="1"/>
</dbReference>
<evidence type="ECO:0000313" key="16">
    <source>
        <dbReference type="EMBL" id="MSS48516.1"/>
    </source>
</evidence>
<dbReference type="EMBL" id="QRMN01000001">
    <property type="protein sequence ID" value="RHJ81159.1"/>
    <property type="molecule type" value="Genomic_DNA"/>
</dbReference>
<feature type="chain" id="PRO_5014252924" evidence="6">
    <location>
        <begin position="27"/>
        <end position="564"/>
    </location>
</feature>
<dbReference type="Proteomes" id="UP000283833">
    <property type="component" value="Unassembled WGS sequence"/>
</dbReference>
<dbReference type="Proteomes" id="UP000470952">
    <property type="component" value="Unassembled WGS sequence"/>
</dbReference>
<evidence type="ECO:0000256" key="4">
    <source>
        <dbReference type="ARBA" id="ARBA00023136"/>
    </source>
</evidence>
<evidence type="ECO:0000313" key="38">
    <source>
        <dbReference type="Proteomes" id="UP000470332"/>
    </source>
</evidence>
<dbReference type="RefSeq" id="WP_016271143.1">
    <property type="nucleotide sequence ID" value="NZ_BAABYE010000001.1"/>
</dbReference>
<dbReference type="Proteomes" id="UP000470332">
    <property type="component" value="Unassembled WGS sequence"/>
</dbReference>
<dbReference type="Proteomes" id="UP000437380">
    <property type="component" value="Unassembled WGS sequence"/>
</dbReference>
<dbReference type="Proteomes" id="UP000758576">
    <property type="component" value="Unassembled WGS sequence"/>
</dbReference>
<proteinExistence type="inferred from homology"/>
<dbReference type="EMBL" id="WDAL01000016">
    <property type="protein sequence ID" value="KAB6636160.1"/>
    <property type="molecule type" value="Genomic_DNA"/>
</dbReference>
<evidence type="ECO:0000256" key="2">
    <source>
        <dbReference type="ARBA" id="ARBA00006275"/>
    </source>
</evidence>
<dbReference type="EMBL" id="CP043529">
    <property type="protein sequence ID" value="QEW38482.1"/>
    <property type="molecule type" value="Genomic_DNA"/>
</dbReference>
<evidence type="ECO:0000313" key="27">
    <source>
        <dbReference type="Proteomes" id="UP000261003"/>
    </source>
</evidence>
<dbReference type="EMBL" id="JABDSH010000052">
    <property type="protein sequence ID" value="NMW35283.1"/>
    <property type="molecule type" value="Genomic_DNA"/>
</dbReference>
<protein>
    <submittedName>
        <fullName evidence="23">RagB/SusD family nutrient uptake outer membrane protein</fullName>
    </submittedName>
    <submittedName>
        <fullName evidence="18">Starch-binding protein SusD</fullName>
    </submittedName>
    <submittedName>
        <fullName evidence="25">SusD family protein</fullName>
    </submittedName>
</protein>
<feature type="domain" description="RagB/SusD" evidence="7">
    <location>
        <begin position="294"/>
        <end position="560"/>
    </location>
</feature>
<evidence type="ECO:0000313" key="19">
    <source>
        <dbReference type="EMBL" id="RGJ89963.1"/>
    </source>
</evidence>
<keyword evidence="5" id="KW-0998">Cell outer membrane</keyword>
<sequence>MKFNLNIKKYVFVGAAILCLSTSSCINDLDQNPIIDKGQSEIINESDCQSFLAKIYSGFGLSGNVGPSGGVQDLQGPDQGSLCFLRGLLSLELYPTDEALWNWKDEGIVELCTNNWDYTLFYAYTFYQRAMLNIRYCKEFLDNYPEDCGIPNIKQFRDEVRALRAMNYYYLIDVYRNPGWVWDDSPTNDKSWKPSQLGAKEIFDKVVTELKDLSENSSLPEKGTMGTYGRMTKPVVNTLLAKMYLNAEVYTGTPMYDQAVSYANKVIHEGGFGLEKNYRNLFCGENHLSPLHGNEIIFAIPCDGENAKSYGNSIMVTAAAYGGLLNPKWLGMDASWTCLKPCSQLVKQFDYSPVAGYDHHGSTLKKDSRFIFFDVKEYVDGENGDNCTEQGVKTRRDVVPVLTDWNSGYLCHKFTNLGWDQNEVTPSAWPDTDFPLFRLADIYLIYAECAARQATGADVSTAVGYINLLRERANGDKSGNISGSDLTLDFILAERSRELYWEGQRRSDLIRFGKFTKEYAWDYKGGPQEGIANIDSKFNIYPISDKDLTANPNLVQNPGYATLK</sequence>
<reference evidence="16 36" key="5">
    <citation type="submission" date="2019-09" db="EMBL/GenBank/DDBJ databases">
        <title>In-depth cultivation of the pig gut microbiome towards novel bacterial diversity and tailored functional studies.</title>
        <authorList>
            <person name="Wylensek D."/>
            <person name="Hitch T.C.A."/>
            <person name="Clavel T."/>
        </authorList>
    </citation>
    <scope>NUCLEOTIDE SEQUENCE [LARGE SCALE GENOMIC DNA]</scope>
    <source>
        <strain evidence="16 36">WCA-389-WT-3C</strain>
    </source>
</reference>
<dbReference type="EMBL" id="QRUD01000016">
    <property type="protein sequence ID" value="RGR41234.1"/>
    <property type="molecule type" value="Genomic_DNA"/>
</dbReference>
<keyword evidence="3 6" id="KW-0732">Signal</keyword>
<reference evidence="15" key="8">
    <citation type="submission" date="2022-01" db="EMBL/GenBank/DDBJ databases">
        <title>Collection of gut derived symbiotic bacterial strains cultured from healthy donors.</title>
        <authorList>
            <person name="Lin H."/>
            <person name="Kohout C."/>
            <person name="Waligurski E."/>
            <person name="Pamer E.G."/>
        </authorList>
    </citation>
    <scope>NUCLEOTIDE SEQUENCE</scope>
    <source>
        <strain evidence="15">DFI.6.72</strain>
    </source>
</reference>
<evidence type="ECO:0000313" key="13">
    <source>
        <dbReference type="EMBL" id="KAB6703470.1"/>
    </source>
</evidence>
<evidence type="ECO:0000313" key="39">
    <source>
        <dbReference type="Proteomes" id="UP000470777"/>
    </source>
</evidence>
<dbReference type="Proteomes" id="UP000408523">
    <property type="component" value="Unassembled WGS sequence"/>
</dbReference>
<dbReference type="EMBL" id="JAKNGO010000011">
    <property type="protein sequence ID" value="MCG4688246.1"/>
    <property type="molecule type" value="Genomic_DNA"/>
</dbReference>
<gene>
    <name evidence="18" type="primary">susD_7</name>
    <name evidence="24" type="ORF">DW105_00765</name>
    <name evidence="23" type="ORF">DW783_07660</name>
    <name evidence="22" type="ORF">DWX04_14475</name>
    <name evidence="21" type="ORF">DWY53_07200</name>
    <name evidence="20" type="ORF">DXC16_12640</name>
    <name evidence="19" type="ORF">DXD46_05940</name>
    <name evidence="25" type="ORF">EH214_02733</name>
    <name evidence="16" type="ORF">FYJ30_09415</name>
    <name evidence="8" type="ORF">GAS37_10880</name>
    <name evidence="10" type="ORF">GAY12_09810</name>
    <name evidence="13" type="ORF">GAY17_02475</name>
    <name evidence="9" type="ORF">GAY79_15460</name>
    <name evidence="11" type="ORF">GAZ76_13635</name>
    <name evidence="12" type="ORF">GAZ92_11775</name>
    <name evidence="17" type="ORF">HKQ54_03775</name>
    <name evidence="14" type="ORF">KSX14_08970</name>
    <name evidence="15" type="ORF">L0N01_06425</name>
    <name evidence="18" type="ORF">VIC01_04126</name>
</gene>
<evidence type="ECO:0000313" key="20">
    <source>
        <dbReference type="EMBL" id="RGM43380.1"/>
    </source>
</evidence>
<dbReference type="EMBL" id="WDAY01000038">
    <property type="protein sequence ID" value="KAB6558372.1"/>
    <property type="molecule type" value="Genomic_DNA"/>
</dbReference>
<dbReference type="InterPro" id="IPR012944">
    <property type="entry name" value="SusD_RagB_dom"/>
</dbReference>
<evidence type="ECO:0000313" key="25">
    <source>
        <dbReference type="EMBL" id="TSE48043.1"/>
    </source>
</evidence>
<evidence type="ECO:0000313" key="34">
    <source>
        <dbReference type="Proteomes" id="UP000437380"/>
    </source>
</evidence>
<evidence type="ECO:0000313" key="12">
    <source>
        <dbReference type="EMBL" id="KAB6692447.1"/>
    </source>
</evidence>
<evidence type="ECO:0000313" key="21">
    <source>
        <dbReference type="EMBL" id="RGR41234.1"/>
    </source>
</evidence>
<evidence type="ECO:0000313" key="36">
    <source>
        <dbReference type="Proteomes" id="UP000460950"/>
    </source>
</evidence>
<comment type="subcellular location">
    <subcellularLocation>
        <location evidence="1">Cell outer membrane</location>
    </subcellularLocation>
</comment>
<evidence type="ECO:0000313" key="10">
    <source>
        <dbReference type="EMBL" id="KAB6636160.1"/>
    </source>
</evidence>
<evidence type="ECO:0000313" key="28">
    <source>
        <dbReference type="Proteomes" id="UP000266497"/>
    </source>
</evidence>
<evidence type="ECO:0000313" key="30">
    <source>
        <dbReference type="Proteomes" id="UP000283833"/>
    </source>
</evidence>
<dbReference type="Proteomes" id="UP000462015">
    <property type="component" value="Unassembled WGS sequence"/>
</dbReference>
<evidence type="ECO:0000313" key="11">
    <source>
        <dbReference type="EMBL" id="KAB6658441.1"/>
    </source>
</evidence>
<evidence type="ECO:0000313" key="23">
    <source>
        <dbReference type="EMBL" id="RHD81460.1"/>
    </source>
</evidence>
<keyword evidence="4" id="KW-0472">Membrane</keyword>
<dbReference type="PROSITE" id="PS51257">
    <property type="entry name" value="PROKAR_LIPOPROTEIN"/>
    <property type="match status" value="1"/>
</dbReference>
<dbReference type="InterPro" id="IPR011990">
    <property type="entry name" value="TPR-like_helical_dom_sf"/>
</dbReference>
<evidence type="ECO:0000313" key="33">
    <source>
        <dbReference type="Proteomes" id="UP000408523"/>
    </source>
</evidence>
<reference evidence="34 35" key="3">
    <citation type="journal article" date="2019" name="Nat. Med.">
        <title>A library of human gut bacterial isolates paired with longitudinal multiomics data enables mechanistic microbiome research.</title>
        <authorList>
            <person name="Poyet M."/>
            <person name="Groussin M."/>
            <person name="Gibbons S.M."/>
            <person name="Avila-Pacheco J."/>
            <person name="Jiang X."/>
            <person name="Kearney S.M."/>
            <person name="Perrotta A.R."/>
            <person name="Berdy B."/>
            <person name="Zhao S."/>
            <person name="Lieberman T.D."/>
            <person name="Swanson P.K."/>
            <person name="Smith M."/>
            <person name="Roesemann S."/>
            <person name="Alexander J.E."/>
            <person name="Rich S.A."/>
            <person name="Livny J."/>
            <person name="Vlamakis H."/>
            <person name="Clish C."/>
            <person name="Bullock K."/>
            <person name="Deik A."/>
            <person name="Scott J."/>
            <person name="Pierce K.A."/>
            <person name="Xavier R.J."/>
            <person name="Alm E.J."/>
        </authorList>
    </citation>
    <scope>NUCLEOTIDE SEQUENCE [LARGE SCALE GENOMIC DNA]</scope>
    <source>
        <strain evidence="9 35">BIOML-A111</strain>
        <strain evidence="13 34">BIOML-A82</strain>
        <strain evidence="12 39">BIOML-A85</strain>
        <strain evidence="8 38">BIOML-A9</strain>
        <strain evidence="11 40">BIOML-A93</strain>
        <strain evidence="10 37">BIOML-A98</strain>
    </source>
</reference>
<reference evidence="25 33" key="2">
    <citation type="journal article" date="2019" name="Nat. Commun.">
        <title>Gram positive-like bacteriocins with broad spectrum anti-Bacteroidales activity encoded on mobile elements of the human gut microbiota.</title>
        <authorList>
            <person name="Bechon N."/>
            <person name="Coyne M.J.Jr."/>
            <person name="Laclare-Mceneany V."/>
            <person name="Chatzidaki-Livanis M."/>
            <person name="Ghigo J.-M."/>
            <person name="Comstock L.E."/>
        </authorList>
    </citation>
    <scope>NUCLEOTIDE SEQUENCE [LARGE SCALE GENOMIC DNA]</scope>
    <source>
        <strain evidence="25 33">CL01T12C17</strain>
    </source>
</reference>
<evidence type="ECO:0000313" key="32">
    <source>
        <dbReference type="Proteomes" id="UP000326091"/>
    </source>
</evidence>
<dbReference type="EMBL" id="VULU01000014">
    <property type="protein sequence ID" value="MSS48516.1"/>
    <property type="molecule type" value="Genomic_DNA"/>
</dbReference>
<dbReference type="Gene3D" id="1.10.3780.10">
    <property type="entry name" value="SusD-like"/>
    <property type="match status" value="1"/>
</dbReference>
<evidence type="ECO:0000256" key="5">
    <source>
        <dbReference type="ARBA" id="ARBA00023237"/>
    </source>
</evidence>
<dbReference type="EMBL" id="WCZV01000002">
    <property type="protein sequence ID" value="KAB6703470.1"/>
    <property type="molecule type" value="Genomic_DNA"/>
</dbReference>
<dbReference type="EMBL" id="QRXI01000019">
    <property type="protein sequence ID" value="RGT90825.1"/>
    <property type="molecule type" value="Genomic_DNA"/>
</dbReference>
<evidence type="ECO:0000313" key="40">
    <source>
        <dbReference type="Proteomes" id="UP000470952"/>
    </source>
</evidence>
<evidence type="ECO:0000313" key="17">
    <source>
        <dbReference type="EMBL" id="NMW35283.1"/>
    </source>
</evidence>
<evidence type="ECO:0000256" key="1">
    <source>
        <dbReference type="ARBA" id="ARBA00004442"/>
    </source>
</evidence>
<reference evidence="14" key="7">
    <citation type="submission" date="2021-06" db="EMBL/GenBank/DDBJ databases">
        <title>Collection of gut derived symbiotic bacterial strains cultured from healthy donors.</title>
        <authorList>
            <person name="Lin H."/>
            <person name="Littmann E."/>
            <person name="Pamer E.G."/>
        </authorList>
    </citation>
    <scope>NUCLEOTIDE SEQUENCE</scope>
    <source>
        <strain evidence="14">MSK.19.85</strain>
    </source>
</reference>
<dbReference type="Proteomes" id="UP000283429">
    <property type="component" value="Unassembled WGS sequence"/>
</dbReference>
<dbReference type="Proteomes" id="UP000260640">
    <property type="component" value="Unassembled WGS sequence"/>
</dbReference>
<dbReference type="EMBL" id="WCZY01000015">
    <property type="protein sequence ID" value="KAB6692447.1"/>
    <property type="molecule type" value="Genomic_DNA"/>
</dbReference>
<evidence type="ECO:0000256" key="3">
    <source>
        <dbReference type="ARBA" id="ARBA00022729"/>
    </source>
</evidence>
<dbReference type="Proteomes" id="UP000460950">
    <property type="component" value="Unassembled WGS sequence"/>
</dbReference>
<dbReference type="EMBL" id="WCXA01000020">
    <property type="protein sequence ID" value="KAB3861907.1"/>
    <property type="molecule type" value="Genomic_DNA"/>
</dbReference>
<dbReference type="EMBL" id="QSTG01000020">
    <property type="protein sequence ID" value="RGM43380.1"/>
    <property type="molecule type" value="Genomic_DNA"/>
</dbReference>
<accession>A0A174VW75</accession>
<comment type="similarity">
    <text evidence="2">Belongs to the SusD family.</text>
</comment>
<dbReference type="AlphaFoldDB" id="A0A174VW75"/>
<dbReference type="Proteomes" id="UP000261003">
    <property type="component" value="Unassembled WGS sequence"/>
</dbReference>
<dbReference type="EMBL" id="JAHOGA010000016">
    <property type="protein sequence ID" value="MBV3488764.1"/>
    <property type="molecule type" value="Genomic_DNA"/>
</dbReference>
<reference evidence="26 27" key="1">
    <citation type="submission" date="2018-08" db="EMBL/GenBank/DDBJ databases">
        <title>A genome reference for cultivated species of the human gut microbiota.</title>
        <authorList>
            <person name="Zou Y."/>
            <person name="Xue W."/>
            <person name="Luo G."/>
        </authorList>
    </citation>
    <scope>NUCLEOTIDE SEQUENCE [LARGE SCALE GENOMIC DNA]</scope>
    <source>
        <strain evidence="22 30">AF18-14</strain>
        <strain evidence="21 28">AF25-30LB</strain>
        <strain evidence="24 31">AM09-18</strain>
        <strain evidence="23 29">AM30-40</strain>
        <strain evidence="20 27">OM08-13BH</strain>
        <strain evidence="19 26">TM05-16</strain>
    </source>
</reference>
<dbReference type="Proteomes" id="UP000266497">
    <property type="component" value="Unassembled WGS sequence"/>
</dbReference>